<sequence length="122" mass="14011">MPTNENITFDAMPGMMASILERLGVIEAKVDHLTLPPVLEKKDVWLNLKGLCDYLPSHPAEQTVYGWTSTHFIPFHKKGKNIAFLKSEIDEWLCQGKSKSHFDLQQEAKDFVNRKNNNRSKL</sequence>
<dbReference type="Proteomes" id="UP000787419">
    <property type="component" value="Unassembled WGS sequence"/>
</dbReference>
<comment type="caution">
    <text evidence="2">The sequence shown here is derived from an EMBL/GenBank/DDBJ whole genome shotgun (WGS) entry which is preliminary data.</text>
</comment>
<feature type="domain" description="Helix-turn-helix" evidence="1">
    <location>
        <begin position="61"/>
        <end position="95"/>
    </location>
</feature>
<dbReference type="InterPro" id="IPR041657">
    <property type="entry name" value="HTH_17"/>
</dbReference>
<evidence type="ECO:0000313" key="2">
    <source>
        <dbReference type="EMBL" id="MBF1446580.1"/>
    </source>
</evidence>
<gene>
    <name evidence="2" type="ORF">HXN55_04215</name>
</gene>
<name>A0A9D5WUN6_9BACT</name>
<evidence type="ECO:0000259" key="1">
    <source>
        <dbReference type="Pfam" id="PF12728"/>
    </source>
</evidence>
<organism evidence="2 3">
    <name type="scientific">Prevotella nigrescens</name>
    <dbReference type="NCBI Taxonomy" id="28133"/>
    <lineage>
        <taxon>Bacteria</taxon>
        <taxon>Pseudomonadati</taxon>
        <taxon>Bacteroidota</taxon>
        <taxon>Bacteroidia</taxon>
        <taxon>Bacteroidales</taxon>
        <taxon>Prevotellaceae</taxon>
        <taxon>Prevotella</taxon>
    </lineage>
</organism>
<proteinExistence type="predicted"/>
<dbReference type="EMBL" id="JABZTM010000033">
    <property type="protein sequence ID" value="MBF1446580.1"/>
    <property type="molecule type" value="Genomic_DNA"/>
</dbReference>
<reference evidence="2" key="1">
    <citation type="submission" date="2020-04" db="EMBL/GenBank/DDBJ databases">
        <title>Deep metagenomics examines the oral microbiome during advanced dental caries in children, revealing novel taxa and co-occurrences with host molecules.</title>
        <authorList>
            <person name="Baker J.L."/>
            <person name="Morton J.T."/>
            <person name="Dinis M."/>
            <person name="Alvarez R."/>
            <person name="Tran N.C."/>
            <person name="Knight R."/>
            <person name="Edlund A."/>
        </authorList>
    </citation>
    <scope>NUCLEOTIDE SEQUENCE</scope>
    <source>
        <strain evidence="2">JCVI_32_bin.50</strain>
    </source>
</reference>
<accession>A0A9D5WUN6</accession>
<protein>
    <submittedName>
        <fullName evidence="2">Helix-turn-helix domain-containing protein</fullName>
    </submittedName>
</protein>
<dbReference type="Pfam" id="PF12728">
    <property type="entry name" value="HTH_17"/>
    <property type="match status" value="1"/>
</dbReference>
<evidence type="ECO:0000313" key="3">
    <source>
        <dbReference type="Proteomes" id="UP000787419"/>
    </source>
</evidence>
<dbReference type="AlphaFoldDB" id="A0A9D5WUN6"/>